<gene>
    <name evidence="2" type="ORF">COY20_03365</name>
</gene>
<evidence type="ECO:0000256" key="1">
    <source>
        <dbReference type="SAM" id="Phobius"/>
    </source>
</evidence>
<feature type="transmembrane region" description="Helical" evidence="1">
    <location>
        <begin position="138"/>
        <end position="167"/>
    </location>
</feature>
<feature type="transmembrane region" description="Helical" evidence="1">
    <location>
        <begin position="265"/>
        <end position="287"/>
    </location>
</feature>
<dbReference type="Proteomes" id="UP000229336">
    <property type="component" value="Unassembled WGS sequence"/>
</dbReference>
<feature type="transmembrane region" description="Helical" evidence="1">
    <location>
        <begin position="293"/>
        <end position="322"/>
    </location>
</feature>
<feature type="transmembrane region" description="Helical" evidence="1">
    <location>
        <begin position="80"/>
        <end position="103"/>
    </location>
</feature>
<feature type="transmembrane region" description="Helical" evidence="1">
    <location>
        <begin position="174"/>
        <end position="193"/>
    </location>
</feature>
<reference evidence="3" key="1">
    <citation type="submission" date="2017-09" db="EMBL/GenBank/DDBJ databases">
        <title>Depth-based differentiation of microbial function through sediment-hosted aquifers and enrichment of novel symbionts in the deep terrestrial subsurface.</title>
        <authorList>
            <person name="Probst A.J."/>
            <person name="Ladd B."/>
            <person name="Jarett J.K."/>
            <person name="Geller-Mcgrath D.E."/>
            <person name="Sieber C.M.K."/>
            <person name="Emerson J.B."/>
            <person name="Anantharaman K."/>
            <person name="Thomas B.C."/>
            <person name="Malmstrom R."/>
            <person name="Stieglmeier M."/>
            <person name="Klingl A."/>
            <person name="Woyke T."/>
            <person name="Ryan C.M."/>
            <person name="Banfield J.F."/>
        </authorList>
    </citation>
    <scope>NUCLEOTIDE SEQUENCE [LARGE SCALE GENOMIC DNA]</scope>
</reference>
<keyword evidence="1" id="KW-1133">Transmembrane helix</keyword>
<evidence type="ECO:0000313" key="3">
    <source>
        <dbReference type="Proteomes" id="UP000229336"/>
    </source>
</evidence>
<dbReference type="AlphaFoldDB" id="A0A2M7TSH1"/>
<sequence>MSKKLLLIIVFFWALRFISLNQSLWLDEAISANVAKNYSYQNIVTLFSPSDFHPPFYYLVLKTWTSIFGYTEFSLRLPSIIFSLATILLVFKTFGFWPSLLLALNPLYLYYSQEARMYSMSTLLVFCAYLAFRNRRIFLYFLFVYLSLSTFYGTIFVFAAISLFFLIKKEINQFCLYATAIILPLLFWSPLLFRQFESSRILLQSVVNWTSVLGLANLKNLILIPIKFTLGRISFYPKIVYYLLALILTVPLWTLVFLKSFERRLEAFVFWTTLLVGFVFSLFTPMFQYFRFLYLLPFLVIIINKNIFYLFIFSSFSLLYLLNPAYHREDWKSLAATLSDSVYMIPSASDPVKYYRPDVEINDLSTPITENQITVIPYVTGIHGLDYKSKLQSLGFIQEKISSFRQLTTEVWSRQFRI</sequence>
<keyword evidence="1" id="KW-0812">Transmembrane</keyword>
<keyword evidence="1" id="KW-0472">Membrane</keyword>
<proteinExistence type="predicted"/>
<dbReference type="EMBL" id="PFNX01000062">
    <property type="protein sequence ID" value="PIZ58661.1"/>
    <property type="molecule type" value="Genomic_DNA"/>
</dbReference>
<name>A0A2M7TSH1_9BACT</name>
<evidence type="ECO:0000313" key="2">
    <source>
        <dbReference type="EMBL" id="PIZ58661.1"/>
    </source>
</evidence>
<feature type="transmembrane region" description="Helical" evidence="1">
    <location>
        <begin position="239"/>
        <end position="258"/>
    </location>
</feature>
<accession>A0A2M7TSH1</accession>
<feature type="transmembrane region" description="Helical" evidence="1">
    <location>
        <begin position="115"/>
        <end position="132"/>
    </location>
</feature>
<organism evidence="2 3">
    <name type="scientific">Candidatus Shapirobacteria bacterium CG_4_10_14_0_2_um_filter_40_12</name>
    <dbReference type="NCBI Taxonomy" id="1974871"/>
    <lineage>
        <taxon>Bacteria</taxon>
        <taxon>Candidatus Shapironibacteriota</taxon>
    </lineage>
</organism>
<protein>
    <submittedName>
        <fullName evidence="2">Uncharacterized protein</fullName>
    </submittedName>
</protein>
<comment type="caution">
    <text evidence="2">The sequence shown here is derived from an EMBL/GenBank/DDBJ whole genome shotgun (WGS) entry which is preliminary data.</text>
</comment>